<evidence type="ECO:0000313" key="3">
    <source>
        <dbReference type="EMBL" id="KAF2146275.1"/>
    </source>
</evidence>
<dbReference type="GO" id="GO:0000796">
    <property type="term" value="C:condensin complex"/>
    <property type="evidence" value="ECO:0007669"/>
    <property type="project" value="TreeGrafter"/>
</dbReference>
<dbReference type="GeneID" id="54303488"/>
<dbReference type="RefSeq" id="XP_033401984.1">
    <property type="nucleotide sequence ID" value="XM_033545982.1"/>
</dbReference>
<dbReference type="EMBL" id="ML995476">
    <property type="protein sequence ID" value="KAF2146275.1"/>
    <property type="molecule type" value="Genomic_DNA"/>
</dbReference>
<evidence type="ECO:0000256" key="1">
    <source>
        <dbReference type="SAM" id="Coils"/>
    </source>
</evidence>
<reference evidence="3" key="1">
    <citation type="journal article" date="2020" name="Stud. Mycol.">
        <title>101 Dothideomycetes genomes: a test case for predicting lifestyles and emergence of pathogens.</title>
        <authorList>
            <person name="Haridas S."/>
            <person name="Albert R."/>
            <person name="Binder M."/>
            <person name="Bloem J."/>
            <person name="Labutti K."/>
            <person name="Salamov A."/>
            <person name="Andreopoulos B."/>
            <person name="Baker S."/>
            <person name="Barry K."/>
            <person name="Bills G."/>
            <person name="Bluhm B."/>
            <person name="Cannon C."/>
            <person name="Castanera R."/>
            <person name="Culley D."/>
            <person name="Daum C."/>
            <person name="Ezra D."/>
            <person name="Gonzalez J."/>
            <person name="Henrissat B."/>
            <person name="Kuo A."/>
            <person name="Liang C."/>
            <person name="Lipzen A."/>
            <person name="Lutzoni F."/>
            <person name="Magnuson J."/>
            <person name="Mondo S."/>
            <person name="Nolan M."/>
            <person name="Ohm R."/>
            <person name="Pangilinan J."/>
            <person name="Park H.-J."/>
            <person name="Ramirez L."/>
            <person name="Alfaro M."/>
            <person name="Sun H."/>
            <person name="Tritt A."/>
            <person name="Yoshinaga Y."/>
            <person name="Zwiers L.-H."/>
            <person name="Turgeon B."/>
            <person name="Goodwin S."/>
            <person name="Spatafora J."/>
            <person name="Crous P."/>
            <person name="Grigoriev I."/>
        </authorList>
    </citation>
    <scope>NUCLEOTIDE SEQUENCE</scope>
    <source>
        <strain evidence="3">CBS 121167</strain>
    </source>
</reference>
<feature type="compositionally biased region" description="Basic and acidic residues" evidence="2">
    <location>
        <begin position="940"/>
        <end position="954"/>
    </location>
</feature>
<evidence type="ECO:0000256" key="2">
    <source>
        <dbReference type="SAM" id="MobiDB-lite"/>
    </source>
</evidence>
<feature type="coiled-coil region" evidence="1">
    <location>
        <begin position="790"/>
        <end position="895"/>
    </location>
</feature>
<feature type="coiled-coil region" evidence="1">
    <location>
        <begin position="579"/>
        <end position="655"/>
    </location>
</feature>
<dbReference type="Proteomes" id="UP000799438">
    <property type="component" value="Unassembled WGS sequence"/>
</dbReference>
<dbReference type="OrthoDB" id="5332870at2759"/>
<feature type="region of interest" description="Disordered" evidence="2">
    <location>
        <begin position="902"/>
        <end position="1093"/>
    </location>
</feature>
<dbReference type="PANTHER" id="PTHR43941:SF1">
    <property type="entry name" value="STRUCTURAL MAINTENANCE OF CHROMOSOMES PROTEIN 2"/>
    <property type="match status" value="1"/>
</dbReference>
<protein>
    <submittedName>
        <fullName evidence="3">Uncharacterized protein</fullName>
    </submittedName>
</protein>
<proteinExistence type="predicted"/>
<feature type="compositionally biased region" description="Polar residues" evidence="2">
    <location>
        <begin position="995"/>
        <end position="1007"/>
    </location>
</feature>
<dbReference type="AlphaFoldDB" id="A0A6A6BSL4"/>
<name>A0A6A6BSL4_9PEZI</name>
<evidence type="ECO:0000313" key="4">
    <source>
        <dbReference type="Proteomes" id="UP000799438"/>
    </source>
</evidence>
<dbReference type="GO" id="GO:0000785">
    <property type="term" value="C:chromatin"/>
    <property type="evidence" value="ECO:0007669"/>
    <property type="project" value="TreeGrafter"/>
</dbReference>
<dbReference type="GO" id="GO:0007076">
    <property type="term" value="P:mitotic chromosome condensation"/>
    <property type="evidence" value="ECO:0007669"/>
    <property type="project" value="TreeGrafter"/>
</dbReference>
<keyword evidence="4" id="KW-1185">Reference proteome</keyword>
<dbReference type="GO" id="GO:0000793">
    <property type="term" value="C:condensed chromosome"/>
    <property type="evidence" value="ECO:0007669"/>
    <property type="project" value="TreeGrafter"/>
</dbReference>
<dbReference type="GO" id="GO:0003682">
    <property type="term" value="F:chromatin binding"/>
    <property type="evidence" value="ECO:0007669"/>
    <property type="project" value="TreeGrafter"/>
</dbReference>
<sequence>MGLPETLTAEIERIISSPYSVSLKKLDDILLQCDAVAIRTWSLLSPCQIPQLVTTVREALQVWPYALRVLQKLAQARSFRDALLLQNSGLLDDLLRKSSGPESSRDVLNTCAMLLADPLPESIPLPSSAQKFFVRIFEEALQATTEQNLSLLHSLLSGACRELLNILPHEQLDYFEDRSYDLLKITENSLNSKFRFFCIGILLPFVEPNFTRITLPTSPLGSIPYSQPERLAPVKALDEVPRIFREGVAHVTVHYLLLGLVNTCIDDRNVFDDETIRSMKVANETLTVIKPEVRHTYARKNGFIVEKLLAKLSRLDNQPMAQLQGLTYIGLLYENHKIPADVVLAYQMALLACTQEPASVLSDTLSLSLPCFTHQLTEDFVGNVLRKSMDAAVMSHSHSAELEGLIIIIQLLSEGALNSRAFRKRLFLSLSAEETKEPLENLLKPSPSSSSALCTRQGICPVGVLNTGRRLCLSMCSLLLKSALATQAGEVGIDLYVGLHILQKQQEVTPQLSPCKHFQAPPQHAPISLVQETCTPQTQSDSYNWRQRLATDLENHGKLEINFIQRRVDDVCRDLEARCENIEEPLHQEQQKVQELRLELQAMHEKSDKLNAHIRQLEAHELDRDLCMEGLETEKAQTEADLQHVTSQKDDLLKQLDNLFHKQGEAENALIKARKEYDQSLSQIRALLTGKEVECLEQTRTLETMQIVIGKLETDLCTTREEVLRERNISEETKEKLAHTIGELEEARAVHLQARSDIESLNRQERDLACQLDSVKTALADANDKAIVCKADHEKIVADRERDIDTLRNRYEEELKKISDEASQSRGRLERRLQALKDELEDQVRQQEAMYKELQVRDTEITKLQQEIEVLSDARDEAEAQLEEAQASRTRMRNAMEAALEPPVRITSGPHVPRTVRIAPVSHSTSRRRTFQETRLNQDSSDHGEHPVSDHARLSPENLIPPSNEPSPKRSKSRQQPFKVPTVKATAGERRRSTRLSQNKSFSTTSPIKRKPLEDVSAERGNLSHVTVAYPPKKTARDLYPEDVEEPREKETTLSFDEMDLSFDASGLLADGSPTQDETNQSDAQPNEDETTG</sequence>
<feature type="compositionally biased region" description="Polar residues" evidence="2">
    <location>
        <begin position="1073"/>
        <end position="1085"/>
    </location>
</feature>
<accession>A0A6A6BSL4</accession>
<dbReference type="PANTHER" id="PTHR43941">
    <property type="entry name" value="STRUCTURAL MAINTENANCE OF CHROMOSOMES PROTEIN 2"/>
    <property type="match status" value="1"/>
</dbReference>
<keyword evidence="1" id="KW-0175">Coiled coil</keyword>
<organism evidence="3 4">
    <name type="scientific">Aplosporella prunicola CBS 121167</name>
    <dbReference type="NCBI Taxonomy" id="1176127"/>
    <lineage>
        <taxon>Eukaryota</taxon>
        <taxon>Fungi</taxon>
        <taxon>Dikarya</taxon>
        <taxon>Ascomycota</taxon>
        <taxon>Pezizomycotina</taxon>
        <taxon>Dothideomycetes</taxon>
        <taxon>Dothideomycetes incertae sedis</taxon>
        <taxon>Botryosphaeriales</taxon>
        <taxon>Aplosporellaceae</taxon>
        <taxon>Aplosporella</taxon>
    </lineage>
</organism>
<gene>
    <name evidence="3" type="ORF">K452DRAFT_355693</name>
</gene>